<feature type="chain" id="PRO_5017351611" description="LysR family transcriptional regulator" evidence="1">
    <location>
        <begin position="32"/>
        <end position="561"/>
    </location>
</feature>
<dbReference type="RefSeq" id="WP_119785982.1">
    <property type="nucleotide sequence ID" value="NZ_QYUQ01000002.1"/>
</dbReference>
<evidence type="ECO:0000313" key="3">
    <source>
        <dbReference type="Proteomes" id="UP000266327"/>
    </source>
</evidence>
<dbReference type="EMBL" id="QYUQ01000002">
    <property type="protein sequence ID" value="RJG02481.1"/>
    <property type="molecule type" value="Genomic_DNA"/>
</dbReference>
<dbReference type="OrthoDB" id="9801336at2"/>
<feature type="signal peptide" evidence="1">
    <location>
        <begin position="1"/>
        <end position="31"/>
    </location>
</feature>
<protein>
    <recommendedName>
        <fullName evidence="4">LysR family transcriptional regulator</fullName>
    </recommendedName>
</protein>
<keyword evidence="3" id="KW-1185">Reference proteome</keyword>
<accession>A0A3A3G3H0</accession>
<dbReference type="InterPro" id="IPR010727">
    <property type="entry name" value="DUF1302"/>
</dbReference>
<name>A0A3A3G3H0_9BURK</name>
<gene>
    <name evidence="2" type="ORF">D3878_13575</name>
</gene>
<evidence type="ECO:0008006" key="4">
    <source>
        <dbReference type="Google" id="ProtNLM"/>
    </source>
</evidence>
<comment type="caution">
    <text evidence="2">The sequence shown here is derived from an EMBL/GenBank/DDBJ whole genome shotgun (WGS) entry which is preliminary data.</text>
</comment>
<organism evidence="2 3">
    <name type="scientific">Noviherbaspirillum sedimenti</name>
    <dbReference type="NCBI Taxonomy" id="2320865"/>
    <lineage>
        <taxon>Bacteria</taxon>
        <taxon>Pseudomonadati</taxon>
        <taxon>Pseudomonadota</taxon>
        <taxon>Betaproteobacteria</taxon>
        <taxon>Burkholderiales</taxon>
        <taxon>Oxalobacteraceae</taxon>
        <taxon>Noviherbaspirillum</taxon>
    </lineage>
</organism>
<reference evidence="3" key="1">
    <citation type="submission" date="2018-09" db="EMBL/GenBank/DDBJ databases">
        <authorList>
            <person name="Zhu H."/>
        </authorList>
    </citation>
    <scope>NUCLEOTIDE SEQUENCE [LARGE SCALE GENOMIC DNA]</scope>
    <source>
        <strain evidence="3">K1S02-23</strain>
    </source>
</reference>
<dbReference type="Proteomes" id="UP000266327">
    <property type="component" value="Unassembled WGS sequence"/>
</dbReference>
<keyword evidence="1" id="KW-0732">Signal</keyword>
<sequence length="561" mass="61960">MKNISDKTIDVLRRSAASILVLGAVCSNAMAADEPAVEEESNGNYFKVGGYARTWLSWNLRDKIDVTSPLPGQPPYSQLGGKGKMMMQRAAVQLTADAKSGPVTWRAVGRVDREAITSYQKELQSRSCYSATIAGSPVGPGCNVRDSYNQGELREFYADFNLGERVSVRLGKQQVVFGETDFFHPNDLLHGFDYRWRLFGEPESDELRKPLIMANVKIAVPEAQGSLQVVVRPGWDRKKDIGNTYDISGGRWSASPNMGVDYLAYATAFNYDHPDADYKKVTGAIRWAGTAGNLNYALGYQRVFQPDFVLNPCGVFAGAGQRDASGCVGSLYYKQAPQNKAYGDWIYPIIDVFGFSASGESQTIDAVVNFEMAYQKGRLFNSNSNVSGVPNASGFFQIPNNAGTMGPIVKKDVVQTTLRIDKQVRLQDWLGTNAPSFSSIQIFDTWVPQLRSGEDVVAAVGGAAPLRKHYTIGTALMQFPYMNSRLTYMLAVGREFQARTSFFIPSVTYNIGNNWRLSADAVFFRADHARTDNIVDPGYQSAGFAAMNRHDYATIRATYQF</sequence>
<dbReference type="AlphaFoldDB" id="A0A3A3G3H0"/>
<evidence type="ECO:0000256" key="1">
    <source>
        <dbReference type="SAM" id="SignalP"/>
    </source>
</evidence>
<proteinExistence type="predicted"/>
<dbReference type="Pfam" id="PF06980">
    <property type="entry name" value="DUF1302"/>
    <property type="match status" value="1"/>
</dbReference>
<evidence type="ECO:0000313" key="2">
    <source>
        <dbReference type="EMBL" id="RJG02481.1"/>
    </source>
</evidence>